<keyword evidence="2" id="KW-0732">Signal</keyword>
<accession>A0ABY0FXM7</accession>
<keyword evidence="4" id="KW-1185">Reference proteome</keyword>
<protein>
    <submittedName>
        <fullName evidence="3">Uncharacterized protein</fullName>
    </submittedName>
</protein>
<feature type="signal peptide" evidence="2">
    <location>
        <begin position="1"/>
        <end position="17"/>
    </location>
</feature>
<feature type="region of interest" description="Disordered" evidence="1">
    <location>
        <begin position="33"/>
        <end position="72"/>
    </location>
</feature>
<feature type="chain" id="PRO_5046563694" evidence="2">
    <location>
        <begin position="18"/>
        <end position="72"/>
    </location>
</feature>
<reference evidence="4" key="1">
    <citation type="journal article" date="2019" name="bioRxiv">
        <title>Genomics, evolutionary history and diagnostics of the Alternaria alternata species group including apple and Asian pear pathotypes.</title>
        <authorList>
            <person name="Armitage A.D."/>
            <person name="Cockerton H.M."/>
            <person name="Sreenivasaprasad S."/>
            <person name="Woodhall J.W."/>
            <person name="Lane C.R."/>
            <person name="Harrison R.J."/>
            <person name="Clarkson J.P."/>
        </authorList>
    </citation>
    <scope>NUCLEOTIDE SEQUENCE [LARGE SCALE GENOMIC DNA]</scope>
    <source>
        <strain evidence="4">FERA 635</strain>
    </source>
</reference>
<organism evidence="3 4">
    <name type="scientific">Alternaria tenuissima</name>
    <dbReference type="NCBI Taxonomy" id="119927"/>
    <lineage>
        <taxon>Eukaryota</taxon>
        <taxon>Fungi</taxon>
        <taxon>Dikarya</taxon>
        <taxon>Ascomycota</taxon>
        <taxon>Pezizomycotina</taxon>
        <taxon>Dothideomycetes</taxon>
        <taxon>Pleosporomycetidae</taxon>
        <taxon>Pleosporales</taxon>
        <taxon>Pleosporineae</taxon>
        <taxon>Pleosporaceae</taxon>
        <taxon>Alternaria</taxon>
        <taxon>Alternaria sect. Alternaria</taxon>
        <taxon>Alternaria alternata complex</taxon>
    </lineage>
</organism>
<feature type="compositionally biased region" description="Basic and acidic residues" evidence="1">
    <location>
        <begin position="33"/>
        <end position="42"/>
    </location>
</feature>
<dbReference type="Proteomes" id="UP000293195">
    <property type="component" value="Unassembled WGS sequence"/>
</dbReference>
<evidence type="ECO:0000256" key="1">
    <source>
        <dbReference type="SAM" id="MobiDB-lite"/>
    </source>
</evidence>
<name>A0ABY0FXM7_9PLEO</name>
<proteinExistence type="predicted"/>
<comment type="caution">
    <text evidence="3">The sequence shown here is derived from an EMBL/GenBank/DDBJ whole genome shotgun (WGS) entry which is preliminary data.</text>
</comment>
<sequence length="72" mass="7644">MQLTPVFVSLFVAMAFASPVPDPQLTRPNCRLARDADADPQIHRPNCPLARDAGPDPFVRGKDPGGRGGSSS</sequence>
<dbReference type="EMBL" id="PDXF01000076">
    <property type="protein sequence ID" value="RYN90863.1"/>
    <property type="molecule type" value="Genomic_DNA"/>
</dbReference>
<evidence type="ECO:0000313" key="4">
    <source>
        <dbReference type="Proteomes" id="UP000293195"/>
    </source>
</evidence>
<gene>
    <name evidence="3" type="ORF">AA0119_g10994</name>
</gene>
<evidence type="ECO:0000256" key="2">
    <source>
        <dbReference type="SAM" id="SignalP"/>
    </source>
</evidence>
<evidence type="ECO:0000313" key="3">
    <source>
        <dbReference type="EMBL" id="RYN90863.1"/>
    </source>
</evidence>